<feature type="domain" description="Tyr recombinase" evidence="3">
    <location>
        <begin position="172"/>
        <end position="351"/>
    </location>
</feature>
<dbReference type="InterPro" id="IPR010998">
    <property type="entry name" value="Integrase_recombinase_N"/>
</dbReference>
<dbReference type="GO" id="GO:0006310">
    <property type="term" value="P:DNA recombination"/>
    <property type="evidence" value="ECO:0007669"/>
    <property type="project" value="UniProtKB-KW"/>
</dbReference>
<dbReference type="HOGENOM" id="CLU_489993_0_0_1"/>
<keyword evidence="2" id="KW-0233">DNA recombination</keyword>
<dbReference type="Gene3D" id="1.10.150.130">
    <property type="match status" value="1"/>
</dbReference>
<organism evidence="4 5">
    <name type="scientific">Beauveria bassiana D1-5</name>
    <dbReference type="NCBI Taxonomy" id="1245745"/>
    <lineage>
        <taxon>Eukaryota</taxon>
        <taxon>Fungi</taxon>
        <taxon>Dikarya</taxon>
        <taxon>Ascomycota</taxon>
        <taxon>Pezizomycotina</taxon>
        <taxon>Sordariomycetes</taxon>
        <taxon>Hypocreomycetidae</taxon>
        <taxon>Hypocreales</taxon>
        <taxon>Cordycipitaceae</taxon>
        <taxon>Beauveria</taxon>
    </lineage>
</organism>
<sequence length="556" mass="62043">MATIVKTSSGTWKALIRKTGWPATAKTFRTKRDAEDWARRTEDEMVRGVYIQRAPAERMTVEAALTRYLKEVTPAKRASTQAGEHKKAQVIIRHLGKYSLAALNAEIVAQFRDMRLAGDPDKNGKLRPRSNNTVRLELALLGHLFTVAIKEWGIGLPFNPVSNIRRPAPGSGRNRRLTPEEQTRLLQAVDQHSNPMFGWIVRIAVQTGMRLSEIATLRIRQVDIERRVVRLEHTKNSSPRTVPLTAEATRVFTEALANPLRPAETELVFFGEPGRDGIRRPYLFDKAWTDAKRAAGLEDFRFHDLRHEAVSRFVEAGLSDQEVSAISGHKSMQMLKRYTHLRAEDLLLLHTAIKIVAISSLALTLAACGSAKDANKSNFSKAIQAYLDTQKGLCAAIPAKGLPFTLANQDMLGGQSKKRADALVDAGLLTKRDTEVKAMFGNKMEPATEYQITDTGKKFLVANGANTMAGQDAFCTGKYTVVEVSNFTEPSDMMRVKLSQVNYRYKVEGADDWAKSESMRANYKNFAEQTQGDIQGKAAVILTNDGWMHERLFKRG</sequence>
<dbReference type="AlphaFoldDB" id="A0A0A2V3R6"/>
<evidence type="ECO:0000313" key="5">
    <source>
        <dbReference type="Proteomes" id="UP000030106"/>
    </source>
</evidence>
<dbReference type="Pfam" id="PF00589">
    <property type="entry name" value="Phage_integrase"/>
    <property type="match status" value="1"/>
</dbReference>
<protein>
    <submittedName>
        <fullName evidence="4">Shufflon-specific DNA recombinase</fullName>
    </submittedName>
</protein>
<accession>A0A0A2V3R6</accession>
<dbReference type="InterPro" id="IPR050090">
    <property type="entry name" value="Tyrosine_recombinase_XerCD"/>
</dbReference>
<gene>
    <name evidence="4" type="ORF">BBAD15_g12343</name>
</gene>
<dbReference type="SUPFAM" id="SSF56349">
    <property type="entry name" value="DNA breaking-rejoining enzymes"/>
    <property type="match status" value="1"/>
</dbReference>
<keyword evidence="1" id="KW-0238">DNA-binding</keyword>
<dbReference type="CDD" id="cd00796">
    <property type="entry name" value="INT_Rci_Hp1_C"/>
    <property type="match status" value="1"/>
</dbReference>
<proteinExistence type="predicted"/>
<dbReference type="PROSITE" id="PS51898">
    <property type="entry name" value="TYR_RECOMBINASE"/>
    <property type="match status" value="1"/>
</dbReference>
<evidence type="ECO:0000259" key="3">
    <source>
        <dbReference type="PROSITE" id="PS51898"/>
    </source>
</evidence>
<dbReference type="EMBL" id="ANFO01001543">
    <property type="protein sequence ID" value="KGQ02446.1"/>
    <property type="molecule type" value="Genomic_DNA"/>
</dbReference>
<dbReference type="PANTHER" id="PTHR30349:SF94">
    <property type="entry name" value="INTEGRASE_RECOMBINASE HI_1414-RELATED"/>
    <property type="match status" value="1"/>
</dbReference>
<evidence type="ECO:0000256" key="2">
    <source>
        <dbReference type="ARBA" id="ARBA00023172"/>
    </source>
</evidence>
<name>A0A0A2V3R6_BEABA</name>
<comment type="caution">
    <text evidence="4">The sequence shown here is derived from an EMBL/GenBank/DDBJ whole genome shotgun (WGS) entry which is preliminary data.</text>
</comment>
<dbReference type="Proteomes" id="UP000030106">
    <property type="component" value="Unassembled WGS sequence"/>
</dbReference>
<reference evidence="4 5" key="1">
    <citation type="submission" date="2012-10" db="EMBL/GenBank/DDBJ databases">
        <title>Genome sequencing and analysis of entomopathogenic fungi Beauveria bassiana D1-5.</title>
        <authorList>
            <person name="Li Q."/>
            <person name="Wang L."/>
            <person name="Zhang Z."/>
            <person name="Wang Q."/>
            <person name="Ren J."/>
            <person name="Wang M."/>
            <person name="Xu W."/>
            <person name="Wang J."/>
            <person name="Lu Y."/>
            <person name="Du Q."/>
            <person name="Sun Z."/>
        </authorList>
    </citation>
    <scope>NUCLEOTIDE SEQUENCE [LARGE SCALE GENOMIC DNA]</scope>
    <source>
        <strain evidence="4 5">D1-5</strain>
    </source>
</reference>
<dbReference type="InterPro" id="IPR002104">
    <property type="entry name" value="Integrase_catalytic"/>
</dbReference>
<dbReference type="InterPro" id="IPR013762">
    <property type="entry name" value="Integrase-like_cat_sf"/>
</dbReference>
<evidence type="ECO:0000313" key="4">
    <source>
        <dbReference type="EMBL" id="KGQ02446.1"/>
    </source>
</evidence>
<dbReference type="Gene3D" id="1.10.443.10">
    <property type="entry name" value="Intergrase catalytic core"/>
    <property type="match status" value="1"/>
</dbReference>
<dbReference type="InterPro" id="IPR011010">
    <property type="entry name" value="DNA_brk_join_enz"/>
</dbReference>
<evidence type="ECO:0000256" key="1">
    <source>
        <dbReference type="ARBA" id="ARBA00023125"/>
    </source>
</evidence>
<dbReference type="PANTHER" id="PTHR30349">
    <property type="entry name" value="PHAGE INTEGRASE-RELATED"/>
    <property type="match status" value="1"/>
</dbReference>
<dbReference type="GO" id="GO:0003677">
    <property type="term" value="F:DNA binding"/>
    <property type="evidence" value="ECO:0007669"/>
    <property type="project" value="UniProtKB-KW"/>
</dbReference>
<dbReference type="GO" id="GO:0015074">
    <property type="term" value="P:DNA integration"/>
    <property type="evidence" value="ECO:0007669"/>
    <property type="project" value="InterPro"/>
</dbReference>